<protein>
    <submittedName>
        <fullName evidence="2">Putative lipoprotein</fullName>
    </submittedName>
</protein>
<feature type="chain" id="PRO_5001572773" evidence="1">
    <location>
        <begin position="24"/>
        <end position="94"/>
    </location>
</feature>
<evidence type="ECO:0000313" key="3">
    <source>
        <dbReference type="Proteomes" id="UP000024816"/>
    </source>
</evidence>
<evidence type="ECO:0000256" key="1">
    <source>
        <dbReference type="SAM" id="SignalP"/>
    </source>
</evidence>
<sequence length="94" mass="9749">MKRIFCVSALGLAALATACSTPAAGTQTAAANVGPNGEPLVCRSMKVTGTRFPQKECKTAEAWEQYDAYTNSNAKESTDGYQRVRSGAATNAGG</sequence>
<name>A0A059FDA9_9PROT</name>
<dbReference type="PATRIC" id="fig|1280952.3.peg.1815"/>
<dbReference type="EMBL" id="ARYJ01000005">
    <property type="protein sequence ID" value="KCZ88513.1"/>
    <property type="molecule type" value="Genomic_DNA"/>
</dbReference>
<organism evidence="2 3">
    <name type="scientific">Hyphomonas jannaschiana VP2</name>
    <dbReference type="NCBI Taxonomy" id="1280952"/>
    <lineage>
        <taxon>Bacteria</taxon>
        <taxon>Pseudomonadati</taxon>
        <taxon>Pseudomonadota</taxon>
        <taxon>Alphaproteobacteria</taxon>
        <taxon>Hyphomonadales</taxon>
        <taxon>Hyphomonadaceae</taxon>
        <taxon>Hyphomonas</taxon>
    </lineage>
</organism>
<feature type="signal peptide" evidence="1">
    <location>
        <begin position="1"/>
        <end position="23"/>
    </location>
</feature>
<dbReference type="OrthoDB" id="7620610at2"/>
<keyword evidence="2" id="KW-0449">Lipoprotein</keyword>
<accession>A0A059FDA9</accession>
<reference evidence="2 3" key="1">
    <citation type="journal article" date="2014" name="Antonie Van Leeuwenhoek">
        <title>Hyphomonas beringensis sp. nov. and Hyphomonas chukchiensis sp. nov., isolated from surface seawater of the Bering Sea and Chukchi Sea.</title>
        <authorList>
            <person name="Li C."/>
            <person name="Lai Q."/>
            <person name="Li G."/>
            <person name="Dong C."/>
            <person name="Wang J."/>
            <person name="Liao Y."/>
            <person name="Shao Z."/>
        </authorList>
    </citation>
    <scope>NUCLEOTIDE SEQUENCE [LARGE SCALE GENOMIC DNA]</scope>
    <source>
        <strain evidence="2 3">VP2</strain>
    </source>
</reference>
<dbReference type="Proteomes" id="UP000024816">
    <property type="component" value="Unassembled WGS sequence"/>
</dbReference>
<proteinExistence type="predicted"/>
<dbReference type="AlphaFoldDB" id="A0A059FDA9"/>
<dbReference type="RefSeq" id="WP_035581248.1">
    <property type="nucleotide sequence ID" value="NZ_ARYJ01000005.1"/>
</dbReference>
<comment type="caution">
    <text evidence="2">The sequence shown here is derived from an EMBL/GenBank/DDBJ whole genome shotgun (WGS) entry which is preliminary data.</text>
</comment>
<gene>
    <name evidence="2" type="ORF">HJA_09099</name>
</gene>
<dbReference type="STRING" id="1280952.HJA_09099"/>
<dbReference type="PROSITE" id="PS51257">
    <property type="entry name" value="PROKAR_LIPOPROTEIN"/>
    <property type="match status" value="1"/>
</dbReference>
<keyword evidence="3" id="KW-1185">Reference proteome</keyword>
<evidence type="ECO:0000313" key="2">
    <source>
        <dbReference type="EMBL" id="KCZ88513.1"/>
    </source>
</evidence>
<keyword evidence="1" id="KW-0732">Signal</keyword>